<evidence type="ECO:0000256" key="5">
    <source>
        <dbReference type="ARBA" id="ARBA00023136"/>
    </source>
</evidence>
<feature type="transmembrane region" description="Helical" evidence="6">
    <location>
        <begin position="367"/>
        <end position="387"/>
    </location>
</feature>
<name>C4V6A4_9FIRM</name>
<feature type="transmembrane region" description="Helical" evidence="6">
    <location>
        <begin position="187"/>
        <end position="206"/>
    </location>
</feature>
<comment type="similarity">
    <text evidence="2">Belongs to the SLC13A/DASS transporter (TC 2.A.47) family. DIT1 subfamily.</text>
</comment>
<feature type="transmembrane region" description="Helical" evidence="6">
    <location>
        <begin position="284"/>
        <end position="302"/>
    </location>
</feature>
<evidence type="ECO:0000313" key="7">
    <source>
        <dbReference type="EMBL" id="EEQ47702.1"/>
    </source>
</evidence>
<dbReference type="PIRSF" id="PIRSF002457">
    <property type="entry name" value="DASS"/>
    <property type="match status" value="1"/>
</dbReference>
<accession>C4V6A4</accession>
<evidence type="ECO:0000256" key="1">
    <source>
        <dbReference type="ARBA" id="ARBA00004141"/>
    </source>
</evidence>
<keyword evidence="8" id="KW-1185">Reference proteome</keyword>
<feature type="transmembrane region" description="Helical" evidence="6">
    <location>
        <begin position="226"/>
        <end position="251"/>
    </location>
</feature>
<evidence type="ECO:0000313" key="8">
    <source>
        <dbReference type="Proteomes" id="UP000005309"/>
    </source>
</evidence>
<dbReference type="GO" id="GO:0016020">
    <property type="term" value="C:membrane"/>
    <property type="evidence" value="ECO:0007669"/>
    <property type="project" value="UniProtKB-SubCell"/>
</dbReference>
<gene>
    <name evidence="7" type="ORF">HMPREF0908_2004</name>
</gene>
<keyword evidence="3 6" id="KW-0812">Transmembrane</keyword>
<dbReference type="PANTHER" id="PTHR42826">
    <property type="entry name" value="DICARBOXYLATE TRANSPORTER 2.1, CHLOROPLASTIC"/>
    <property type="match status" value="1"/>
</dbReference>
<sequence>MGEQPSTVYYISLREGTLLSKGVRCFLTAGLIAVLWFMPIPDGLTPAAWHLFAIFAGTILGFILQPFPLGTVALAAITFAALTNTIKPAEALAGFSNTVIWLIVSAFLFAQGFIKTGLGRRIAYYLILKFGSSSLKLAYTLVLSDFIIAPATPSNTARSGGILFPIVRSLASVFGSEPGATARKIGAFLLVVSFQVDAPIAAAFLTACAPNPLMAELARDTAGLEISWGLWAMAGIVPVLLSMVVLPYVLYKLYPPEIQRTPEAQSLAREKLTEMGAMTRDEKIICGIFVGALLLWSTSGYTGVNATIAALLGVTAMLLTGVLTWEDVLREKGAWDGMMWMGGIVSLAGALNKIGFIPWFAASVTGAMTGVSWGLTLGILFLVYLYSHYGFASLSGHATAMYAAFLAVAVAAGAPPYLAALGLAFLSNLMAGLTHYSTGSAPIYFGAGYVTQGQWWKLGFVCSVINIIIWIGIGSVWWKILGIW</sequence>
<proteinExistence type="inferred from homology"/>
<dbReference type="AlphaFoldDB" id="C4V6A4"/>
<dbReference type="HOGENOM" id="CLU_005170_7_3_9"/>
<feature type="transmembrane region" description="Helical" evidence="6">
    <location>
        <begin position="455"/>
        <end position="478"/>
    </location>
</feature>
<evidence type="ECO:0000256" key="6">
    <source>
        <dbReference type="SAM" id="Phobius"/>
    </source>
</evidence>
<feature type="transmembrane region" description="Helical" evidence="6">
    <location>
        <begin position="69"/>
        <end position="86"/>
    </location>
</feature>
<comment type="caution">
    <text evidence="7">The sequence shown here is derived from an EMBL/GenBank/DDBJ whole genome shotgun (WGS) entry which is preliminary data.</text>
</comment>
<reference evidence="7 8" key="1">
    <citation type="submission" date="2009-04" db="EMBL/GenBank/DDBJ databases">
        <authorList>
            <person name="Qin X."/>
            <person name="Bachman B."/>
            <person name="Battles P."/>
            <person name="Bell A."/>
            <person name="Bess C."/>
            <person name="Bickham C."/>
            <person name="Chaboub L."/>
            <person name="Chen D."/>
            <person name="Coyle M."/>
            <person name="Deiros D.R."/>
            <person name="Dinh H."/>
            <person name="Forbes L."/>
            <person name="Fowler G."/>
            <person name="Francisco L."/>
            <person name="Fu Q."/>
            <person name="Gubbala S."/>
            <person name="Hale W."/>
            <person name="Han Y."/>
            <person name="Hemphill L."/>
            <person name="Highlander S.K."/>
            <person name="Hirani K."/>
            <person name="Hogues M."/>
            <person name="Jackson L."/>
            <person name="Jakkamsetti A."/>
            <person name="Javaid M."/>
            <person name="Jiang H."/>
            <person name="Korchina V."/>
            <person name="Kovar C."/>
            <person name="Lara F."/>
            <person name="Lee S."/>
            <person name="Mata R."/>
            <person name="Mathew T."/>
            <person name="Moen C."/>
            <person name="Morales K."/>
            <person name="Munidasa M."/>
            <person name="Nazareth L."/>
            <person name="Ngo R."/>
            <person name="Nguyen L."/>
            <person name="Okwuonu G."/>
            <person name="Ongeri F."/>
            <person name="Patil S."/>
            <person name="Petrosino J."/>
            <person name="Pham C."/>
            <person name="Pham P."/>
            <person name="Pu L.-L."/>
            <person name="Puazo M."/>
            <person name="Raj R."/>
            <person name="Reid J."/>
            <person name="Rouhana J."/>
            <person name="Saada N."/>
            <person name="Shang Y."/>
            <person name="Simmons D."/>
            <person name="Thornton R."/>
            <person name="Warren J."/>
            <person name="Weissenberger G."/>
            <person name="Zhang J."/>
            <person name="Zhang L."/>
            <person name="Zhou C."/>
            <person name="Zhu D."/>
            <person name="Muzny D."/>
            <person name="Worley K."/>
            <person name="Gibbs R."/>
        </authorList>
    </citation>
    <scope>NUCLEOTIDE SEQUENCE [LARGE SCALE GENOMIC DNA]</scope>
    <source>
        <strain evidence="7 8">ATCC 43531</strain>
    </source>
</reference>
<keyword evidence="4 6" id="KW-1133">Transmembrane helix</keyword>
<feature type="transmembrane region" description="Helical" evidence="6">
    <location>
        <begin position="337"/>
        <end position="361"/>
    </location>
</feature>
<dbReference type="Proteomes" id="UP000005309">
    <property type="component" value="Unassembled WGS sequence"/>
</dbReference>
<feature type="transmembrane region" description="Helical" evidence="6">
    <location>
        <begin position="308"/>
        <end position="325"/>
    </location>
</feature>
<evidence type="ECO:0000256" key="4">
    <source>
        <dbReference type="ARBA" id="ARBA00022989"/>
    </source>
</evidence>
<feature type="transmembrane region" description="Helical" evidence="6">
    <location>
        <begin position="399"/>
        <end position="426"/>
    </location>
</feature>
<protein>
    <submittedName>
        <fullName evidence="7">Transporter, DASS family</fullName>
    </submittedName>
</protein>
<organism evidence="7 8">
    <name type="scientific">Selenomonas flueggei ATCC 43531</name>
    <dbReference type="NCBI Taxonomy" id="638302"/>
    <lineage>
        <taxon>Bacteria</taxon>
        <taxon>Bacillati</taxon>
        <taxon>Bacillota</taxon>
        <taxon>Negativicutes</taxon>
        <taxon>Selenomonadales</taxon>
        <taxon>Selenomonadaceae</taxon>
        <taxon>Selenomonas</taxon>
    </lineage>
</organism>
<dbReference type="InterPro" id="IPR030676">
    <property type="entry name" value="CitT-rel"/>
</dbReference>
<dbReference type="InterPro" id="IPR001898">
    <property type="entry name" value="SLC13A/DASS"/>
</dbReference>
<feature type="transmembrane region" description="Helical" evidence="6">
    <location>
        <begin position="92"/>
        <end position="110"/>
    </location>
</feature>
<dbReference type="EMBL" id="ACLA01000033">
    <property type="protein sequence ID" value="EEQ47702.1"/>
    <property type="molecule type" value="Genomic_DNA"/>
</dbReference>
<keyword evidence="5 6" id="KW-0472">Membrane</keyword>
<dbReference type="GO" id="GO:0022857">
    <property type="term" value="F:transmembrane transporter activity"/>
    <property type="evidence" value="ECO:0007669"/>
    <property type="project" value="InterPro"/>
</dbReference>
<evidence type="ECO:0000256" key="3">
    <source>
        <dbReference type="ARBA" id="ARBA00022692"/>
    </source>
</evidence>
<dbReference type="STRING" id="638302.HMPREF0908_2004"/>
<dbReference type="eggNOG" id="COG0471">
    <property type="taxonomic scope" value="Bacteria"/>
</dbReference>
<dbReference type="Pfam" id="PF00939">
    <property type="entry name" value="Na_sulph_symp"/>
    <property type="match status" value="1"/>
</dbReference>
<comment type="subcellular location">
    <subcellularLocation>
        <location evidence="1">Membrane</location>
        <topology evidence="1">Multi-pass membrane protein</topology>
    </subcellularLocation>
</comment>
<dbReference type="NCBIfam" id="TIGR00785">
    <property type="entry name" value="dass"/>
    <property type="match status" value="1"/>
</dbReference>
<evidence type="ECO:0000256" key="2">
    <source>
        <dbReference type="ARBA" id="ARBA00007349"/>
    </source>
</evidence>